<feature type="transmembrane region" description="Helical" evidence="6">
    <location>
        <begin position="95"/>
        <end position="113"/>
    </location>
</feature>
<keyword evidence="3 6" id="KW-1133">Transmembrane helix</keyword>
<evidence type="ECO:0000256" key="2">
    <source>
        <dbReference type="ARBA" id="ARBA00022692"/>
    </source>
</evidence>
<dbReference type="EMBL" id="CAVMBE010000038">
    <property type="protein sequence ID" value="CAK4030632.1"/>
    <property type="molecule type" value="Genomic_DNA"/>
</dbReference>
<feature type="region of interest" description="Disordered" evidence="5">
    <location>
        <begin position="1039"/>
        <end position="1063"/>
    </location>
</feature>
<feature type="domain" description="DUF2421" evidence="7">
    <location>
        <begin position="802"/>
        <end position="1029"/>
    </location>
</feature>
<comment type="caution">
    <text evidence="10">The sequence shown here is derived from an EMBL/GenBank/DDBJ whole genome shotgun (WGS) entry which is preliminary data.</text>
</comment>
<feature type="transmembrane region" description="Helical" evidence="6">
    <location>
        <begin position="689"/>
        <end position="710"/>
    </location>
</feature>
<feature type="transmembrane region" description="Helical" evidence="6">
    <location>
        <begin position="120"/>
        <end position="143"/>
    </location>
</feature>
<feature type="compositionally biased region" description="Basic and acidic residues" evidence="5">
    <location>
        <begin position="281"/>
        <end position="292"/>
    </location>
</feature>
<feature type="transmembrane region" description="Helical" evidence="6">
    <location>
        <begin position="716"/>
        <end position="733"/>
    </location>
</feature>
<feature type="compositionally biased region" description="Basic and acidic residues" evidence="5">
    <location>
        <begin position="22"/>
        <end position="48"/>
    </location>
</feature>
<feature type="region of interest" description="Disordered" evidence="5">
    <location>
        <begin position="1"/>
        <end position="53"/>
    </location>
</feature>
<dbReference type="AlphaFoldDB" id="A0AAI8Z1C5"/>
<dbReference type="InterPro" id="IPR018820">
    <property type="entry name" value="BRE4-related_DUF2421"/>
</dbReference>
<accession>A0AAI8Z1C5</accession>
<feature type="region of interest" description="Disordered" evidence="5">
    <location>
        <begin position="437"/>
        <end position="457"/>
    </location>
</feature>
<name>A0AAI8Z1C5_9PEZI</name>
<keyword evidence="2 6" id="KW-0812">Transmembrane</keyword>
<evidence type="ECO:0000259" key="9">
    <source>
        <dbReference type="Pfam" id="PF13515"/>
    </source>
</evidence>
<feature type="transmembrane region" description="Helical" evidence="6">
    <location>
        <begin position="783"/>
        <end position="803"/>
    </location>
</feature>
<evidence type="ECO:0000256" key="1">
    <source>
        <dbReference type="ARBA" id="ARBA00004141"/>
    </source>
</evidence>
<dbReference type="InterPro" id="IPR018823">
    <property type="entry name" value="ArAE_2_N"/>
</dbReference>
<feature type="domain" description="Putative ER transporter 6TM N-terminal" evidence="8">
    <location>
        <begin position="53"/>
        <end position="147"/>
    </location>
</feature>
<dbReference type="GO" id="GO:0016020">
    <property type="term" value="C:membrane"/>
    <property type="evidence" value="ECO:0007669"/>
    <property type="project" value="UniProtKB-SubCell"/>
</dbReference>
<feature type="transmembrane region" description="Helical" evidence="6">
    <location>
        <begin position="738"/>
        <end position="755"/>
    </location>
</feature>
<feature type="compositionally biased region" description="Polar residues" evidence="5">
    <location>
        <begin position="1039"/>
        <end position="1054"/>
    </location>
</feature>
<dbReference type="Proteomes" id="UP001296104">
    <property type="component" value="Unassembled WGS sequence"/>
</dbReference>
<comment type="subcellular location">
    <subcellularLocation>
        <location evidence="1">Membrane</location>
        <topology evidence="1">Multi-pass membrane protein</topology>
    </subcellularLocation>
</comment>
<dbReference type="InterPro" id="IPR049453">
    <property type="entry name" value="Memb_transporter_dom"/>
</dbReference>
<sequence length="1063" mass="118402">MEHPTPTFSSESSGNGNGTGESTRKGPIDDSRGRNRQEQTEPREEGKKPSKLKQIWTKTGLDVPTLLMMLKGSLPPTIGIAIYQAPDVANQYQTIGYLIAIASILGMCIMPRGKFLQSMLLNIIGIGIGASVNLLALYCGIQARLHTTAPGAPPTGYNSSQSAVLAVWLFVQTYLTNALRARLPQFQFPVILYSIFTIVSLTYGTQFPSMTYAVSFMERLLEGFLTGFGLATAVALFFVPVSSRTVVFKEMSGYLNVLGGMLKGQGAYLASLEGFDPEVERRRMEEAKDEEKKKKKKKGGKKDGMGFMETKDSVKLKGMMEQLYGLHTKLPADIKCAKREFAIGKLSSTDIGEVFKRMKPIMIPVMGLNTVIDILRRRAEQGGWTDEHPDEQEAKTEQRSIENLHQLMHALHEPFATMSSSINRAFQHVLITLEIEKRPKKGKQDEENRDNTAPGSAGFAEAYKEQLDDFFENKKRNLRDWCAEHGIHIPDDFFESASVRPEDLDLANKHIRRRSQRQLFFGLYVEFLLWRAGQAALELVLYVDKRKSEGAFQKTRLILPGVKTLKKWGRAIFGREDLNNEDQYTVDLNNGGSSSLYLGESFSSRKDPEHLPPRNGLEKVGEVIRLIPRALRSDASAFGFRVSAATMTIGIICYLHDTQQFFLKERLLWAMIMVPISMTRTAGQSTFTFALRILGTLVAMIGSYIIWYIVDGKTPGVIVFLWLWIFCAYYVILKKQKLIIVGILGAVTSILIIGYELQVDVIGTAAATTNGQPAYPTYALAPYRLATVCGGLLVAYIWTIFPYPISETTELRKDIGAALYLLANLYSIVHETIRSRVQQIDGDENVKGTRAYHLSKVRSQVFLKLIGLISTLEQNSAFSKAQIRVGGQFPREEYEGLIGCLQRLVQYTSLLSYASGTFSTTHATPSSAEWSQDFRRLLASSNATSHRLTSLLSLLSSSMLHGRPLPPYLEIPQHGKFVDRLNEIDRDILSVRHVAEPEYSAFAATTICAVCINQDIVKITKHVKTLVGEIDFSFHAISTSDESGSDGCASSSIDSVGEEKKED</sequence>
<dbReference type="PANTHER" id="PTHR37994">
    <property type="entry name" value="ARAE_2_N DOMAIN-CONTAINING PROTEIN-RELATED"/>
    <property type="match status" value="1"/>
</dbReference>
<feature type="transmembrane region" description="Helical" evidence="6">
    <location>
        <begin position="186"/>
        <end position="203"/>
    </location>
</feature>
<evidence type="ECO:0000256" key="5">
    <source>
        <dbReference type="SAM" id="MobiDB-lite"/>
    </source>
</evidence>
<reference evidence="10" key="1">
    <citation type="submission" date="2023-11" db="EMBL/GenBank/DDBJ databases">
        <authorList>
            <person name="Alioto T."/>
            <person name="Alioto T."/>
            <person name="Gomez Garrido J."/>
        </authorList>
    </citation>
    <scope>NUCLEOTIDE SEQUENCE</scope>
</reference>
<evidence type="ECO:0000259" key="7">
    <source>
        <dbReference type="Pfam" id="PF10334"/>
    </source>
</evidence>
<organism evidence="10 11">
    <name type="scientific">Lecanosticta acicola</name>
    <dbReference type="NCBI Taxonomy" id="111012"/>
    <lineage>
        <taxon>Eukaryota</taxon>
        <taxon>Fungi</taxon>
        <taxon>Dikarya</taxon>
        <taxon>Ascomycota</taxon>
        <taxon>Pezizomycotina</taxon>
        <taxon>Dothideomycetes</taxon>
        <taxon>Dothideomycetidae</taxon>
        <taxon>Mycosphaerellales</taxon>
        <taxon>Mycosphaerellaceae</taxon>
        <taxon>Lecanosticta</taxon>
    </lineage>
</organism>
<dbReference type="PANTHER" id="PTHR37994:SF4">
    <property type="entry name" value="ER TRANSPORTER 6TM N-TERMINAL DOMAIN-CONTAINING PROTEIN-RELATED"/>
    <property type="match status" value="1"/>
</dbReference>
<feature type="domain" description="Integral membrane bound transporter" evidence="9">
    <location>
        <begin position="662"/>
        <end position="798"/>
    </location>
</feature>
<feature type="region of interest" description="Disordered" evidence="5">
    <location>
        <begin position="281"/>
        <end position="305"/>
    </location>
</feature>
<evidence type="ECO:0000313" key="11">
    <source>
        <dbReference type="Proteomes" id="UP001296104"/>
    </source>
</evidence>
<feature type="transmembrane region" description="Helical" evidence="6">
    <location>
        <begin position="163"/>
        <end position="179"/>
    </location>
</feature>
<keyword evidence="11" id="KW-1185">Reference proteome</keyword>
<evidence type="ECO:0008006" key="12">
    <source>
        <dbReference type="Google" id="ProtNLM"/>
    </source>
</evidence>
<evidence type="ECO:0000256" key="4">
    <source>
        <dbReference type="ARBA" id="ARBA00023136"/>
    </source>
</evidence>
<dbReference type="Pfam" id="PF10334">
    <property type="entry name" value="BRE4"/>
    <property type="match status" value="1"/>
</dbReference>
<feature type="domain" description="Putative ER transporter 6TM N-terminal" evidence="8">
    <location>
        <begin position="157"/>
        <end position="398"/>
    </location>
</feature>
<dbReference type="Pfam" id="PF10337">
    <property type="entry name" value="ArAE_2_N"/>
    <property type="match status" value="2"/>
</dbReference>
<evidence type="ECO:0000256" key="3">
    <source>
        <dbReference type="ARBA" id="ARBA00022989"/>
    </source>
</evidence>
<evidence type="ECO:0000259" key="8">
    <source>
        <dbReference type="Pfam" id="PF10337"/>
    </source>
</evidence>
<gene>
    <name evidence="10" type="ORF">LECACI_7A005790</name>
</gene>
<keyword evidence="4 6" id="KW-0472">Membrane</keyword>
<evidence type="ECO:0000313" key="10">
    <source>
        <dbReference type="EMBL" id="CAK4030632.1"/>
    </source>
</evidence>
<proteinExistence type="predicted"/>
<feature type="transmembrane region" description="Helical" evidence="6">
    <location>
        <begin position="223"/>
        <end position="241"/>
    </location>
</feature>
<evidence type="ECO:0000256" key="6">
    <source>
        <dbReference type="SAM" id="Phobius"/>
    </source>
</evidence>
<dbReference type="Pfam" id="PF13515">
    <property type="entry name" value="FUSC_2"/>
    <property type="match status" value="1"/>
</dbReference>
<feature type="compositionally biased region" description="Basic and acidic residues" evidence="5">
    <location>
        <begin position="437"/>
        <end position="450"/>
    </location>
</feature>
<protein>
    <recommendedName>
        <fullName evidence="12">ER transporter 6TM N-terminal domain-containing protein</fullName>
    </recommendedName>
</protein>